<dbReference type="InterPro" id="IPR009075">
    <property type="entry name" value="AcylCo_DH/oxidase_C"/>
</dbReference>
<evidence type="ECO:0000259" key="9">
    <source>
        <dbReference type="Pfam" id="PF02771"/>
    </source>
</evidence>
<dbReference type="OrthoDB" id="9775090at2"/>
<dbReference type="SUPFAM" id="SSF47203">
    <property type="entry name" value="Acyl-CoA dehydrogenase C-terminal domain-like"/>
    <property type="match status" value="1"/>
</dbReference>
<dbReference type="RefSeq" id="WP_121937813.1">
    <property type="nucleotide sequence ID" value="NZ_REFR01000010.1"/>
</dbReference>
<accession>A0A3M0CI63</accession>
<dbReference type="InterPro" id="IPR006091">
    <property type="entry name" value="Acyl-CoA_Oxase/DH_mid-dom"/>
</dbReference>
<dbReference type="CDD" id="cd00567">
    <property type="entry name" value="ACAD"/>
    <property type="match status" value="1"/>
</dbReference>
<feature type="domain" description="Acyl-CoA oxidase/dehydrogenase middle" evidence="8">
    <location>
        <begin position="132"/>
        <end position="206"/>
    </location>
</feature>
<gene>
    <name evidence="10" type="ORF">BXY39_1080</name>
</gene>
<keyword evidence="4 6" id="KW-0274">FAD</keyword>
<feature type="domain" description="Acyl-CoA dehydrogenase/oxidase N-terminal" evidence="9">
    <location>
        <begin position="6"/>
        <end position="120"/>
    </location>
</feature>
<dbReference type="InterPro" id="IPR046373">
    <property type="entry name" value="Acyl-CoA_Oxase/DH_mid-dom_sf"/>
</dbReference>
<comment type="cofactor">
    <cofactor evidence="1 6">
        <name>FAD</name>
        <dbReference type="ChEBI" id="CHEBI:57692"/>
    </cofactor>
</comment>
<evidence type="ECO:0000313" key="10">
    <source>
        <dbReference type="EMBL" id="RMB08447.1"/>
    </source>
</evidence>
<dbReference type="Pfam" id="PF00441">
    <property type="entry name" value="Acyl-CoA_dh_1"/>
    <property type="match status" value="1"/>
</dbReference>
<dbReference type="InterPro" id="IPR036250">
    <property type="entry name" value="AcylCo_DH-like_C"/>
</dbReference>
<proteinExistence type="inferred from homology"/>
<evidence type="ECO:0008006" key="12">
    <source>
        <dbReference type="Google" id="ProtNLM"/>
    </source>
</evidence>
<dbReference type="Pfam" id="PF02771">
    <property type="entry name" value="Acyl-CoA_dh_N"/>
    <property type="match status" value="1"/>
</dbReference>
<comment type="similarity">
    <text evidence="2 6">Belongs to the acyl-CoA dehydrogenase family.</text>
</comment>
<dbReference type="PANTHER" id="PTHR43884:SF20">
    <property type="entry name" value="ACYL-COA DEHYDROGENASE FADE28"/>
    <property type="match status" value="1"/>
</dbReference>
<dbReference type="Gene3D" id="1.20.140.10">
    <property type="entry name" value="Butyryl-CoA Dehydrogenase, subunit A, domain 3"/>
    <property type="match status" value="1"/>
</dbReference>
<sequence>MALVLTEEQQLLKDSADGFFTDKAPVAQLRRLRDDKDETGYDTGLWRDMAEMGFAGLLVGEDHGGTGFGHVGAGIVAEAMARTLAASPFMASAVTAAGLIDTLASDAVKADLLAKIAGGDTVISPALDEKSRHDLTATATRAAKNASGNTDGDTYTLTGAKTFVPDGHVADHFLVLARTDGTPGDTAGLSLFLVDKGTPGLIVDRTVMADSRNWAKLTLEGVQLPADRLIGTEGDAFDGVDAALDRARIIYAAELLGIAQVCLDTTVDYLKDRKQFGVAIGTFQGLQHRLAHLYSEVETARSAILKGLQAADKGGSLAWFASLAKAKACKVAELATNEAIQMHGGIGMTDEYDIGFYIKRARTVQQLYGDFYFHSDRFARQSGY</sequence>
<dbReference type="PANTHER" id="PTHR43884">
    <property type="entry name" value="ACYL-COA DEHYDROGENASE"/>
    <property type="match status" value="1"/>
</dbReference>
<protein>
    <recommendedName>
        <fullName evidence="12">Acyl-CoA dehydrogenase</fullName>
    </recommendedName>
</protein>
<dbReference type="InterPro" id="IPR013786">
    <property type="entry name" value="AcylCoA_DH/ox_N"/>
</dbReference>
<dbReference type="GO" id="GO:0003995">
    <property type="term" value="F:acyl-CoA dehydrogenase activity"/>
    <property type="evidence" value="ECO:0007669"/>
    <property type="project" value="TreeGrafter"/>
</dbReference>
<dbReference type="Gene3D" id="2.40.110.10">
    <property type="entry name" value="Butyryl-CoA Dehydrogenase, subunit A, domain 2"/>
    <property type="match status" value="1"/>
</dbReference>
<evidence type="ECO:0000313" key="11">
    <source>
        <dbReference type="Proteomes" id="UP000271227"/>
    </source>
</evidence>
<evidence type="ECO:0000256" key="5">
    <source>
        <dbReference type="ARBA" id="ARBA00023002"/>
    </source>
</evidence>
<keyword evidence="5 6" id="KW-0560">Oxidoreductase</keyword>
<dbReference type="InterPro" id="IPR037069">
    <property type="entry name" value="AcylCoA_DH/ox_N_sf"/>
</dbReference>
<dbReference type="AlphaFoldDB" id="A0A3M0CI63"/>
<name>A0A3M0CI63_9PROT</name>
<dbReference type="SUPFAM" id="SSF56645">
    <property type="entry name" value="Acyl-CoA dehydrogenase NM domain-like"/>
    <property type="match status" value="1"/>
</dbReference>
<dbReference type="GO" id="GO:0050660">
    <property type="term" value="F:flavin adenine dinucleotide binding"/>
    <property type="evidence" value="ECO:0007669"/>
    <property type="project" value="InterPro"/>
</dbReference>
<evidence type="ECO:0000256" key="3">
    <source>
        <dbReference type="ARBA" id="ARBA00022630"/>
    </source>
</evidence>
<dbReference type="InterPro" id="IPR009100">
    <property type="entry name" value="AcylCoA_DH/oxidase_NM_dom_sf"/>
</dbReference>
<evidence type="ECO:0000259" key="7">
    <source>
        <dbReference type="Pfam" id="PF00441"/>
    </source>
</evidence>
<dbReference type="Pfam" id="PF02770">
    <property type="entry name" value="Acyl-CoA_dh_M"/>
    <property type="match status" value="1"/>
</dbReference>
<dbReference type="InParanoid" id="A0A3M0CI63"/>
<evidence type="ECO:0000256" key="6">
    <source>
        <dbReference type="RuleBase" id="RU362125"/>
    </source>
</evidence>
<comment type="caution">
    <text evidence="10">The sequence shown here is derived from an EMBL/GenBank/DDBJ whole genome shotgun (WGS) entry which is preliminary data.</text>
</comment>
<organism evidence="10 11">
    <name type="scientific">Eilatimonas milleporae</name>
    <dbReference type="NCBI Taxonomy" id="911205"/>
    <lineage>
        <taxon>Bacteria</taxon>
        <taxon>Pseudomonadati</taxon>
        <taxon>Pseudomonadota</taxon>
        <taxon>Alphaproteobacteria</taxon>
        <taxon>Kordiimonadales</taxon>
        <taxon>Kordiimonadaceae</taxon>
        <taxon>Eilatimonas</taxon>
    </lineage>
</organism>
<feature type="domain" description="Acyl-CoA dehydrogenase/oxidase C-terminal" evidence="7">
    <location>
        <begin position="242"/>
        <end position="369"/>
    </location>
</feature>
<evidence type="ECO:0000256" key="1">
    <source>
        <dbReference type="ARBA" id="ARBA00001974"/>
    </source>
</evidence>
<evidence type="ECO:0000256" key="2">
    <source>
        <dbReference type="ARBA" id="ARBA00009347"/>
    </source>
</evidence>
<dbReference type="Gene3D" id="1.10.540.10">
    <property type="entry name" value="Acyl-CoA dehydrogenase/oxidase, N-terminal domain"/>
    <property type="match status" value="1"/>
</dbReference>
<evidence type="ECO:0000256" key="4">
    <source>
        <dbReference type="ARBA" id="ARBA00022827"/>
    </source>
</evidence>
<evidence type="ECO:0000259" key="8">
    <source>
        <dbReference type="Pfam" id="PF02770"/>
    </source>
</evidence>
<dbReference type="Proteomes" id="UP000271227">
    <property type="component" value="Unassembled WGS sequence"/>
</dbReference>
<reference evidence="10 11" key="1">
    <citation type="submission" date="2018-10" db="EMBL/GenBank/DDBJ databases">
        <title>Genomic Encyclopedia of Archaeal and Bacterial Type Strains, Phase II (KMG-II): from individual species to whole genera.</title>
        <authorList>
            <person name="Goeker M."/>
        </authorList>
    </citation>
    <scope>NUCLEOTIDE SEQUENCE [LARGE SCALE GENOMIC DNA]</scope>
    <source>
        <strain evidence="10 11">DSM 25217</strain>
    </source>
</reference>
<keyword evidence="11" id="KW-1185">Reference proteome</keyword>
<keyword evidence="3 6" id="KW-0285">Flavoprotein</keyword>
<dbReference type="EMBL" id="REFR01000010">
    <property type="protein sequence ID" value="RMB08447.1"/>
    <property type="molecule type" value="Genomic_DNA"/>
</dbReference>